<keyword evidence="1" id="KW-1133">Transmembrane helix</keyword>
<accession>A0ABW2HJW6</accession>
<feature type="transmembrane region" description="Helical" evidence="1">
    <location>
        <begin position="58"/>
        <end position="78"/>
    </location>
</feature>
<evidence type="ECO:0000313" key="2">
    <source>
        <dbReference type="EMBL" id="MFC7270139.1"/>
    </source>
</evidence>
<feature type="transmembrane region" description="Helical" evidence="1">
    <location>
        <begin position="90"/>
        <end position="111"/>
    </location>
</feature>
<reference evidence="3" key="1">
    <citation type="journal article" date="2019" name="Int. J. Syst. Evol. Microbiol.">
        <title>The Global Catalogue of Microorganisms (GCM) 10K type strain sequencing project: providing services to taxonomists for standard genome sequencing and annotation.</title>
        <authorList>
            <consortium name="The Broad Institute Genomics Platform"/>
            <consortium name="The Broad Institute Genome Sequencing Center for Infectious Disease"/>
            <person name="Wu L."/>
            <person name="Ma J."/>
        </authorList>
    </citation>
    <scope>NUCLEOTIDE SEQUENCE [LARGE SCALE GENOMIC DNA]</scope>
    <source>
        <strain evidence="3">CGMCC 1.15772</strain>
    </source>
</reference>
<gene>
    <name evidence="2" type="ORF">ACFQRL_14340</name>
</gene>
<comment type="caution">
    <text evidence="2">The sequence shown here is derived from an EMBL/GenBank/DDBJ whole genome shotgun (WGS) entry which is preliminary data.</text>
</comment>
<dbReference type="RefSeq" id="WP_262875070.1">
    <property type="nucleotide sequence ID" value="NZ_JAOPFX010000004.1"/>
</dbReference>
<evidence type="ECO:0000256" key="1">
    <source>
        <dbReference type="SAM" id="Phobius"/>
    </source>
</evidence>
<dbReference type="Proteomes" id="UP001596507">
    <property type="component" value="Unassembled WGS sequence"/>
</dbReference>
<keyword evidence="1" id="KW-0472">Membrane</keyword>
<sequence>MNAAGSRRADDLTFWAMILLIAQFVIAVALAVSITFLWSASPHCGDSCEYSTLTFATYGFFALAGVLLLGAGLGVFLLRDTYRRSLIPPLIGVALTVLGATVAITLGRASLGF</sequence>
<evidence type="ECO:0000313" key="3">
    <source>
        <dbReference type="Proteomes" id="UP001596507"/>
    </source>
</evidence>
<keyword evidence="1" id="KW-0812">Transmembrane</keyword>
<keyword evidence="3" id="KW-1185">Reference proteome</keyword>
<dbReference type="EMBL" id="JBHTBE010000004">
    <property type="protein sequence ID" value="MFC7270139.1"/>
    <property type="molecule type" value="Genomic_DNA"/>
</dbReference>
<proteinExistence type="predicted"/>
<organism evidence="2 3">
    <name type="scientific">Microbacterium fluvii</name>
    <dbReference type="NCBI Taxonomy" id="415215"/>
    <lineage>
        <taxon>Bacteria</taxon>
        <taxon>Bacillati</taxon>
        <taxon>Actinomycetota</taxon>
        <taxon>Actinomycetes</taxon>
        <taxon>Micrococcales</taxon>
        <taxon>Microbacteriaceae</taxon>
        <taxon>Microbacterium</taxon>
    </lineage>
</organism>
<protein>
    <submittedName>
        <fullName evidence="2">Uncharacterized protein</fullName>
    </submittedName>
</protein>
<feature type="transmembrane region" description="Helical" evidence="1">
    <location>
        <begin position="12"/>
        <end position="38"/>
    </location>
</feature>
<name>A0ABW2HJW6_9MICO</name>